<protein>
    <submittedName>
        <fullName evidence="2">Uncharacterized protein</fullName>
    </submittedName>
</protein>
<reference evidence="2 4" key="2">
    <citation type="submission" date="2018-06" db="EMBL/GenBank/DDBJ databases">
        <authorList>
            <consortium name="Pathogen Informatics"/>
            <person name="Doyle S."/>
        </authorList>
    </citation>
    <scope>NUCLEOTIDE SEQUENCE [LARGE SCALE GENOMIC DNA]</scope>
    <source>
        <strain evidence="2 4">NCTC11401</strain>
    </source>
</reference>
<dbReference type="STRING" id="464.Lgor_1687"/>
<dbReference type="AlphaFoldDB" id="A0A377GGD6"/>
<name>A0A377GGD6_9GAMM</name>
<evidence type="ECO:0000313" key="1">
    <source>
        <dbReference type="EMBL" id="SIR57900.1"/>
    </source>
</evidence>
<dbReference type="EMBL" id="FTNL01000016">
    <property type="protein sequence ID" value="SIR57900.1"/>
    <property type="molecule type" value="Genomic_DNA"/>
</dbReference>
<gene>
    <name evidence="2" type="ORF">NCTC11401_00630</name>
    <name evidence="1" type="ORF">SAMN05421777_1164</name>
</gene>
<evidence type="ECO:0000313" key="2">
    <source>
        <dbReference type="EMBL" id="STO23828.1"/>
    </source>
</evidence>
<sequence length="112" mass="13106">MSHSRAGGNLSIKLVHYFVCEMDSRLRGNDINFEQNEVLMLALVIKKSCFKKDDDTPGLRYLKRRRLEINAFAFLPGGMGNHGGNGHMRRQSWWGRGKMHNEWLYTHSREQR</sequence>
<dbReference type="EMBL" id="UGGV01000001">
    <property type="protein sequence ID" value="STO23828.1"/>
    <property type="molecule type" value="Genomic_DNA"/>
</dbReference>
<proteinExistence type="predicted"/>
<dbReference type="Proteomes" id="UP000186808">
    <property type="component" value="Unassembled WGS sequence"/>
</dbReference>
<evidence type="ECO:0000313" key="4">
    <source>
        <dbReference type="Proteomes" id="UP000254374"/>
    </source>
</evidence>
<accession>A0A377GGD6</accession>
<keyword evidence="3" id="KW-1185">Reference proteome</keyword>
<evidence type="ECO:0000313" key="3">
    <source>
        <dbReference type="Proteomes" id="UP000186808"/>
    </source>
</evidence>
<dbReference type="Proteomes" id="UP000254374">
    <property type="component" value="Unassembled WGS sequence"/>
</dbReference>
<reference evidence="1 3" key="1">
    <citation type="submission" date="2017-01" db="EMBL/GenBank/DDBJ databases">
        <authorList>
            <person name="Varghese N."/>
            <person name="Submissions S."/>
        </authorList>
    </citation>
    <scope>NUCLEOTIDE SEQUENCE [LARGE SCALE GENOMIC DNA]</scope>
    <source>
        <strain evidence="1 3">ATCC 33342</strain>
    </source>
</reference>
<organism evidence="2 4">
    <name type="scientific">Fluoribacter gormanii</name>
    <dbReference type="NCBI Taxonomy" id="464"/>
    <lineage>
        <taxon>Bacteria</taxon>
        <taxon>Pseudomonadati</taxon>
        <taxon>Pseudomonadota</taxon>
        <taxon>Gammaproteobacteria</taxon>
        <taxon>Legionellales</taxon>
        <taxon>Legionellaceae</taxon>
        <taxon>Fluoribacter</taxon>
    </lineage>
</organism>